<dbReference type="Proteomes" id="UP000184144">
    <property type="component" value="Unassembled WGS sequence"/>
</dbReference>
<dbReference type="EMBL" id="FQUV01000006">
    <property type="protein sequence ID" value="SHF43052.1"/>
    <property type="molecule type" value="Genomic_DNA"/>
</dbReference>
<evidence type="ECO:0000313" key="3">
    <source>
        <dbReference type="Proteomes" id="UP000184144"/>
    </source>
</evidence>
<dbReference type="Pfam" id="PF02195">
    <property type="entry name" value="ParB_N"/>
    <property type="match status" value="1"/>
</dbReference>
<keyword evidence="3" id="KW-1185">Reference proteome</keyword>
<evidence type="ECO:0000313" key="2">
    <source>
        <dbReference type="EMBL" id="SHF43052.1"/>
    </source>
</evidence>
<dbReference type="AlphaFoldDB" id="A0A1M5BLG4"/>
<dbReference type="InterPro" id="IPR050336">
    <property type="entry name" value="Chromosome_partition/occlusion"/>
</dbReference>
<dbReference type="PANTHER" id="PTHR33375:SF1">
    <property type="entry name" value="CHROMOSOME-PARTITIONING PROTEIN PARB-RELATED"/>
    <property type="match status" value="1"/>
</dbReference>
<dbReference type="GO" id="GO:0007059">
    <property type="term" value="P:chromosome segregation"/>
    <property type="evidence" value="ECO:0007669"/>
    <property type="project" value="TreeGrafter"/>
</dbReference>
<dbReference type="Gene3D" id="3.90.1530.30">
    <property type="match status" value="1"/>
</dbReference>
<name>A0A1M5BLG4_9RHOB</name>
<accession>A0A1M5BLG4</accession>
<dbReference type="SMART" id="SM00470">
    <property type="entry name" value="ParB"/>
    <property type="match status" value="1"/>
</dbReference>
<evidence type="ECO:0000259" key="1">
    <source>
        <dbReference type="SMART" id="SM00470"/>
    </source>
</evidence>
<gene>
    <name evidence="2" type="ORF">SAMN05444273_10623</name>
</gene>
<dbReference type="OrthoDB" id="7656008at2"/>
<dbReference type="STRING" id="1486859.SAMN05444273_10623"/>
<dbReference type="RefSeq" id="WP_073144480.1">
    <property type="nucleotide sequence ID" value="NZ_FQUV01000006.1"/>
</dbReference>
<protein>
    <submittedName>
        <fullName evidence="2">Chromosome partitioning protein, ParB family</fullName>
    </submittedName>
</protein>
<dbReference type="InterPro" id="IPR036086">
    <property type="entry name" value="ParB/Sulfiredoxin_sf"/>
</dbReference>
<dbReference type="GO" id="GO:0005694">
    <property type="term" value="C:chromosome"/>
    <property type="evidence" value="ECO:0007669"/>
    <property type="project" value="TreeGrafter"/>
</dbReference>
<proteinExistence type="predicted"/>
<reference evidence="3" key="1">
    <citation type="submission" date="2016-11" db="EMBL/GenBank/DDBJ databases">
        <authorList>
            <person name="Varghese N."/>
            <person name="Submissions S."/>
        </authorList>
    </citation>
    <scope>NUCLEOTIDE SEQUENCE [LARGE SCALE GENOMIC DNA]</scope>
    <source>
        <strain evidence="3">DSM 100566</strain>
    </source>
</reference>
<organism evidence="2 3">
    <name type="scientific">Litoreibacter ascidiaceicola</name>
    <dbReference type="NCBI Taxonomy" id="1486859"/>
    <lineage>
        <taxon>Bacteria</taxon>
        <taxon>Pseudomonadati</taxon>
        <taxon>Pseudomonadota</taxon>
        <taxon>Alphaproteobacteria</taxon>
        <taxon>Rhodobacterales</taxon>
        <taxon>Roseobacteraceae</taxon>
        <taxon>Litoreibacter</taxon>
    </lineage>
</organism>
<sequence length="368" mass="40729">MVKKRSVFDINFEETDGSDAERFPAGNPELEKKSFNVQGHPLQNEAAPSRRGPMASAITEAADATSERVSAEAAIRAENDALAHEHVRLKKLGLITDLIETSSVVITKLTRDRSANTDPELQELKDSIQAIGLSNPIRVEQTGTGFELIQGYRRLAAFRELAEETGDARYTKIPAALVPRGEPLAALYRKMVDENLVRKDISFGEMAQLALSYAENEDIEPGEAVKVLYASALKQKRRYIRQFTRVLHVLGDALRYPELLPRALGIELFKLFEAEEDRGVQIAAALHAVPDRDGEAEAKILRDALAKPKEQPAPKSVSKTSLRLARPEGEARVIAQNGKVELRLPRDFSAVSREKLQDAIEAFLTSLD</sequence>
<dbReference type="PANTHER" id="PTHR33375">
    <property type="entry name" value="CHROMOSOME-PARTITIONING PROTEIN PARB-RELATED"/>
    <property type="match status" value="1"/>
</dbReference>
<dbReference type="SUPFAM" id="SSF110849">
    <property type="entry name" value="ParB/Sulfiredoxin"/>
    <property type="match status" value="1"/>
</dbReference>
<feature type="domain" description="ParB-like N-terminal" evidence="1">
    <location>
        <begin position="102"/>
        <end position="196"/>
    </location>
</feature>
<dbReference type="InterPro" id="IPR003115">
    <property type="entry name" value="ParB_N"/>
</dbReference>